<feature type="domain" description="Glycoside hydrolase family 3 N-terminal" evidence="6">
    <location>
        <begin position="17"/>
        <end position="313"/>
    </location>
</feature>
<evidence type="ECO:0000256" key="5">
    <source>
        <dbReference type="ARBA" id="ARBA00023295"/>
    </source>
</evidence>
<dbReference type="GO" id="GO:0005975">
    <property type="term" value="P:carbohydrate metabolic process"/>
    <property type="evidence" value="ECO:0007669"/>
    <property type="project" value="InterPro"/>
</dbReference>
<sequence length="369" mass="41020">MQSDHGQLMILGVPGTELTAADIELYQRIQPGGFILFGRNVESPEQLAKLTADLLEVTDEKPIIAIDQEGGRVTRTKEIGHAPPSAQELRENGDLGMISWHGLVTGDVLRVLGFNMNFAPVLDISYDDAADNALRGRCYGKDAQEVITNAGIFNRNMRRRKINSCGKHFPSCGLSDCDPHHGLPVIDKTIDEMMKSDLLPYNALMPEMDAIMTCHAHFSAVDGDQPGLPGSFSKKIVTHLLRWQLGYEGLIITDDLDMGAIVDHYGRGPDVEMAIRAGNDMVMICHQIDSAEQALEQLKKLPDSVTVDSLKRIKKFKKKRLPKKMHFNRKQWDKLDAETLELRKAVLGDELALNPELASQPVNSPVEEY</sequence>
<comment type="similarity">
    <text evidence="2">Belongs to the glycosyl hydrolase 3 family.</text>
</comment>
<evidence type="ECO:0000256" key="4">
    <source>
        <dbReference type="ARBA" id="ARBA00022801"/>
    </source>
</evidence>
<dbReference type="Proteomes" id="UP000624703">
    <property type="component" value="Unassembled WGS sequence"/>
</dbReference>
<dbReference type="GO" id="GO:0004563">
    <property type="term" value="F:beta-N-acetylhexosaminidase activity"/>
    <property type="evidence" value="ECO:0007669"/>
    <property type="project" value="UniProtKB-EC"/>
</dbReference>
<dbReference type="RefSeq" id="WP_200311085.1">
    <property type="nucleotide sequence ID" value="NZ_JAENIM010000039.1"/>
</dbReference>
<evidence type="ECO:0000313" key="8">
    <source>
        <dbReference type="Proteomes" id="UP000624703"/>
    </source>
</evidence>
<dbReference type="PANTHER" id="PTHR30480:SF13">
    <property type="entry name" value="BETA-HEXOSAMINIDASE"/>
    <property type="match status" value="1"/>
</dbReference>
<keyword evidence="8" id="KW-1185">Reference proteome</keyword>
<dbReference type="PROSITE" id="PS00775">
    <property type="entry name" value="GLYCOSYL_HYDROL_F3"/>
    <property type="match status" value="1"/>
</dbReference>
<gene>
    <name evidence="7" type="primary">nagZ</name>
    <name evidence="7" type="ORF">JIN82_07880</name>
</gene>
<evidence type="ECO:0000313" key="7">
    <source>
        <dbReference type="EMBL" id="MBK1791068.1"/>
    </source>
</evidence>
<comment type="caution">
    <text evidence="7">The sequence shown here is derived from an EMBL/GenBank/DDBJ whole genome shotgun (WGS) entry which is preliminary data.</text>
</comment>
<evidence type="ECO:0000256" key="2">
    <source>
        <dbReference type="ARBA" id="ARBA00005336"/>
    </source>
</evidence>
<organism evidence="7 8">
    <name type="scientific">Persicirhabdus sediminis</name>
    <dbReference type="NCBI Taxonomy" id="454144"/>
    <lineage>
        <taxon>Bacteria</taxon>
        <taxon>Pseudomonadati</taxon>
        <taxon>Verrucomicrobiota</taxon>
        <taxon>Verrucomicrobiia</taxon>
        <taxon>Verrucomicrobiales</taxon>
        <taxon>Verrucomicrobiaceae</taxon>
        <taxon>Persicirhabdus</taxon>
    </lineage>
</organism>
<evidence type="ECO:0000256" key="1">
    <source>
        <dbReference type="ARBA" id="ARBA00001231"/>
    </source>
</evidence>
<dbReference type="SUPFAM" id="SSF51445">
    <property type="entry name" value="(Trans)glycosidases"/>
    <property type="match status" value="1"/>
</dbReference>
<dbReference type="InterPro" id="IPR001764">
    <property type="entry name" value="Glyco_hydro_3_N"/>
</dbReference>
<dbReference type="InterPro" id="IPR050226">
    <property type="entry name" value="NagZ_Beta-hexosaminidase"/>
</dbReference>
<dbReference type="NCBIfam" id="NF003740">
    <property type="entry name" value="PRK05337.1"/>
    <property type="match status" value="1"/>
</dbReference>
<dbReference type="AlphaFoldDB" id="A0A8J7MEJ3"/>
<dbReference type="Gene3D" id="3.20.20.300">
    <property type="entry name" value="Glycoside hydrolase, family 3, N-terminal domain"/>
    <property type="match status" value="1"/>
</dbReference>
<dbReference type="InterPro" id="IPR019800">
    <property type="entry name" value="Glyco_hydro_3_AS"/>
</dbReference>
<dbReference type="InterPro" id="IPR017853">
    <property type="entry name" value="GH"/>
</dbReference>
<dbReference type="EMBL" id="JAENIM010000039">
    <property type="protein sequence ID" value="MBK1791068.1"/>
    <property type="molecule type" value="Genomic_DNA"/>
</dbReference>
<dbReference type="EC" id="3.2.1.52" evidence="3"/>
<protein>
    <recommendedName>
        <fullName evidence="3">beta-N-acetylhexosaminidase</fullName>
        <ecNumber evidence="3">3.2.1.52</ecNumber>
    </recommendedName>
</protein>
<reference evidence="7" key="1">
    <citation type="submission" date="2021-01" db="EMBL/GenBank/DDBJ databases">
        <title>Modified the classification status of verrucomicrobia.</title>
        <authorList>
            <person name="Feng X."/>
        </authorList>
    </citation>
    <scope>NUCLEOTIDE SEQUENCE</scope>
    <source>
        <strain evidence="7">_KCTC 22039</strain>
    </source>
</reference>
<dbReference type="GO" id="GO:0009254">
    <property type="term" value="P:peptidoglycan turnover"/>
    <property type="evidence" value="ECO:0007669"/>
    <property type="project" value="TreeGrafter"/>
</dbReference>
<dbReference type="Pfam" id="PF00933">
    <property type="entry name" value="Glyco_hydro_3"/>
    <property type="match status" value="1"/>
</dbReference>
<evidence type="ECO:0000256" key="3">
    <source>
        <dbReference type="ARBA" id="ARBA00012663"/>
    </source>
</evidence>
<comment type="catalytic activity">
    <reaction evidence="1">
        <text>Hydrolysis of terminal non-reducing N-acetyl-D-hexosamine residues in N-acetyl-beta-D-hexosaminides.</text>
        <dbReference type="EC" id="3.2.1.52"/>
    </reaction>
</comment>
<keyword evidence="4 7" id="KW-0378">Hydrolase</keyword>
<proteinExistence type="inferred from homology"/>
<dbReference type="PANTHER" id="PTHR30480">
    <property type="entry name" value="BETA-HEXOSAMINIDASE-RELATED"/>
    <property type="match status" value="1"/>
</dbReference>
<accession>A0A8J7MEJ3</accession>
<dbReference type="InterPro" id="IPR036962">
    <property type="entry name" value="Glyco_hydro_3_N_sf"/>
</dbReference>
<name>A0A8J7MEJ3_9BACT</name>
<evidence type="ECO:0000259" key="6">
    <source>
        <dbReference type="Pfam" id="PF00933"/>
    </source>
</evidence>
<keyword evidence="5 7" id="KW-0326">Glycosidase</keyword>